<dbReference type="SUPFAM" id="SSF103473">
    <property type="entry name" value="MFS general substrate transporter"/>
    <property type="match status" value="1"/>
</dbReference>
<dbReference type="InterPro" id="IPR020846">
    <property type="entry name" value="MFS_dom"/>
</dbReference>
<dbReference type="EMBL" id="FMAF01000025">
    <property type="protein sequence ID" value="SCB47560.1"/>
    <property type="molecule type" value="Genomic_DNA"/>
</dbReference>
<evidence type="ECO:0000256" key="4">
    <source>
        <dbReference type="SAM" id="Phobius"/>
    </source>
</evidence>
<evidence type="ECO:0000256" key="1">
    <source>
        <dbReference type="ARBA" id="ARBA00022692"/>
    </source>
</evidence>
<dbReference type="PROSITE" id="PS50850">
    <property type="entry name" value="MFS"/>
    <property type="match status" value="1"/>
</dbReference>
<keyword evidence="2 4" id="KW-1133">Transmembrane helix</keyword>
<dbReference type="AlphaFoldDB" id="A0A1C3X5K7"/>
<dbReference type="RefSeq" id="WP_197070367.1">
    <property type="nucleotide sequence ID" value="NZ_FMAF01000025.1"/>
</dbReference>
<feature type="domain" description="Major facilitator superfamily (MFS) profile" evidence="5">
    <location>
        <begin position="1"/>
        <end position="96"/>
    </location>
</feature>
<name>A0A1C3X5K7_9HYPH</name>
<keyword evidence="1 4" id="KW-0812">Transmembrane</keyword>
<evidence type="ECO:0000256" key="3">
    <source>
        <dbReference type="ARBA" id="ARBA00023136"/>
    </source>
</evidence>
<organism evidence="6 7">
    <name type="scientific">Rhizobium lusitanum</name>
    <dbReference type="NCBI Taxonomy" id="293958"/>
    <lineage>
        <taxon>Bacteria</taxon>
        <taxon>Pseudomonadati</taxon>
        <taxon>Pseudomonadota</taxon>
        <taxon>Alphaproteobacteria</taxon>
        <taxon>Hyphomicrobiales</taxon>
        <taxon>Rhizobiaceae</taxon>
        <taxon>Rhizobium/Agrobacterium group</taxon>
        <taxon>Rhizobium</taxon>
    </lineage>
</organism>
<evidence type="ECO:0000313" key="6">
    <source>
        <dbReference type="EMBL" id="SCB47560.1"/>
    </source>
</evidence>
<dbReference type="InterPro" id="IPR011701">
    <property type="entry name" value="MFS"/>
</dbReference>
<evidence type="ECO:0000256" key="2">
    <source>
        <dbReference type="ARBA" id="ARBA00022989"/>
    </source>
</evidence>
<dbReference type="Proteomes" id="UP000199205">
    <property type="component" value="Unassembled WGS sequence"/>
</dbReference>
<gene>
    <name evidence="6" type="ORF">GA0061101_12589</name>
</gene>
<feature type="transmembrane region" description="Helical" evidence="4">
    <location>
        <begin position="65"/>
        <end position="87"/>
    </location>
</feature>
<sequence length="96" mass="10146">MAVVFVCYGAYQGTFRAAGKALASDFAPRELRAGGIGWYNFLVGLTQLIASVIAGLLLDHLGHQAVFIYGAVFAVVGIVALLILVPADSSISERFE</sequence>
<feature type="transmembrane region" description="Helical" evidence="4">
    <location>
        <begin position="36"/>
        <end position="58"/>
    </location>
</feature>
<protein>
    <submittedName>
        <fullName evidence="6">Major Facilitator Superfamily protein</fullName>
    </submittedName>
</protein>
<evidence type="ECO:0000313" key="7">
    <source>
        <dbReference type="Proteomes" id="UP000199205"/>
    </source>
</evidence>
<reference evidence="6 7" key="1">
    <citation type="submission" date="2016-08" db="EMBL/GenBank/DDBJ databases">
        <authorList>
            <person name="Seilhamer J.J."/>
        </authorList>
    </citation>
    <scope>NUCLEOTIDE SEQUENCE [LARGE SCALE GENOMIC DNA]</scope>
    <source>
        <strain evidence="6 7">P1-7</strain>
    </source>
</reference>
<dbReference type="PANTHER" id="PTHR23518">
    <property type="entry name" value="C-METHYLTRANSFERASE"/>
    <property type="match status" value="1"/>
</dbReference>
<evidence type="ECO:0000259" key="5">
    <source>
        <dbReference type="PROSITE" id="PS50850"/>
    </source>
</evidence>
<dbReference type="Gene3D" id="1.20.1250.20">
    <property type="entry name" value="MFS general substrate transporter like domains"/>
    <property type="match status" value="1"/>
</dbReference>
<dbReference type="Pfam" id="PF07690">
    <property type="entry name" value="MFS_1"/>
    <property type="match status" value="1"/>
</dbReference>
<dbReference type="PANTHER" id="PTHR23518:SF2">
    <property type="entry name" value="MAJOR FACILITATOR SUPERFAMILY TRANSPORTER"/>
    <property type="match status" value="1"/>
</dbReference>
<accession>A0A1C3X5K7</accession>
<dbReference type="GO" id="GO:0022857">
    <property type="term" value="F:transmembrane transporter activity"/>
    <property type="evidence" value="ECO:0007669"/>
    <property type="project" value="InterPro"/>
</dbReference>
<keyword evidence="3 4" id="KW-0472">Membrane</keyword>
<proteinExistence type="predicted"/>
<dbReference type="InterPro" id="IPR036259">
    <property type="entry name" value="MFS_trans_sf"/>
</dbReference>